<reference evidence="2 3" key="1">
    <citation type="submission" date="2018-03" db="EMBL/GenBank/DDBJ databases">
        <title>The Complete Genome of Celeribacter baekdonensis strain LH4, a Thiosulfate-Oxidizing Alphaproteobacterium Isolated from Gulf of Mexico Continental Slope Sediments.</title>
        <authorList>
            <person name="Flood B.E."/>
            <person name="Bailey J.V."/>
            <person name="Leprich D."/>
        </authorList>
    </citation>
    <scope>NUCLEOTIDE SEQUENCE [LARGE SCALE GENOMIC DNA]</scope>
    <source>
        <strain evidence="2 3">LH4</strain>
    </source>
</reference>
<accession>A0A2R4M1F2</accession>
<dbReference type="Proteomes" id="UP000241447">
    <property type="component" value="Chromosome"/>
</dbReference>
<dbReference type="OrthoDB" id="7657434at2"/>
<protein>
    <recommendedName>
        <fullName evidence="4">Helix-turn-helix domain-containing protein</fullName>
    </recommendedName>
</protein>
<evidence type="ECO:0000313" key="3">
    <source>
        <dbReference type="Proteomes" id="UP000241447"/>
    </source>
</evidence>
<dbReference type="InterPro" id="IPR036388">
    <property type="entry name" value="WH-like_DNA-bd_sf"/>
</dbReference>
<evidence type="ECO:0000313" key="2">
    <source>
        <dbReference type="EMBL" id="AVW90991.1"/>
    </source>
</evidence>
<dbReference type="RefSeq" id="WP_107719448.1">
    <property type="nucleotide sequence ID" value="NZ_CP028475.1"/>
</dbReference>
<organism evidence="2 3">
    <name type="scientific">Celeribacter baekdonensis</name>
    <dbReference type="NCBI Taxonomy" id="875171"/>
    <lineage>
        <taxon>Bacteria</taxon>
        <taxon>Pseudomonadati</taxon>
        <taxon>Pseudomonadota</taxon>
        <taxon>Alphaproteobacteria</taxon>
        <taxon>Rhodobacterales</taxon>
        <taxon>Roseobacteraceae</taxon>
        <taxon>Celeribacter</taxon>
    </lineage>
</organism>
<proteinExistence type="predicted"/>
<dbReference type="AlphaFoldDB" id="A0A2R4M1F2"/>
<dbReference type="KEGG" id="cbak:DA792_07745"/>
<evidence type="ECO:0000256" key="1">
    <source>
        <dbReference type="SAM" id="MobiDB-lite"/>
    </source>
</evidence>
<evidence type="ECO:0008006" key="4">
    <source>
        <dbReference type="Google" id="ProtNLM"/>
    </source>
</evidence>
<sequence>MRSDGAKKPYGRKYERAVIQEARRHGFKGYSISVLTALLSFRNYDTGQARPGKKILRELTGASKNTMDKHLKALRDAGLIVAIAYENGGHGSATVYGFGLPAWSGYEQNNHPKKEQQPPQKTETTTPKNGAATERTIRTGNKAGASRPDGDKVRADMSEAQLTSWLYDRATKPRNATYGEVRGRRGAFALKWSMVRMW</sequence>
<gene>
    <name evidence="2" type="ORF">DA792_07745</name>
</gene>
<dbReference type="Gene3D" id="1.10.10.10">
    <property type="entry name" value="Winged helix-like DNA-binding domain superfamily/Winged helix DNA-binding domain"/>
    <property type="match status" value="1"/>
</dbReference>
<feature type="compositionally biased region" description="Low complexity" evidence="1">
    <location>
        <begin position="117"/>
        <end position="128"/>
    </location>
</feature>
<feature type="region of interest" description="Disordered" evidence="1">
    <location>
        <begin position="107"/>
        <end position="152"/>
    </location>
</feature>
<dbReference type="EMBL" id="CP028475">
    <property type="protein sequence ID" value="AVW90991.1"/>
    <property type="molecule type" value="Genomic_DNA"/>
</dbReference>
<name>A0A2R4M1F2_9RHOB</name>